<name>R7VB02_CAPTE</name>
<dbReference type="InterPro" id="IPR002018">
    <property type="entry name" value="CarbesteraseB"/>
</dbReference>
<reference evidence="5 7" key="2">
    <citation type="journal article" date="2013" name="Nature">
        <title>Insights into bilaterian evolution from three spiralian genomes.</title>
        <authorList>
            <person name="Simakov O."/>
            <person name="Marletaz F."/>
            <person name="Cho S.J."/>
            <person name="Edsinger-Gonzales E."/>
            <person name="Havlak P."/>
            <person name="Hellsten U."/>
            <person name="Kuo D.H."/>
            <person name="Larsson T."/>
            <person name="Lv J."/>
            <person name="Arendt D."/>
            <person name="Savage R."/>
            <person name="Osoegawa K."/>
            <person name="de Jong P."/>
            <person name="Grimwood J."/>
            <person name="Chapman J.A."/>
            <person name="Shapiro H."/>
            <person name="Aerts A."/>
            <person name="Otillar R.P."/>
            <person name="Terry A.Y."/>
            <person name="Boore J.L."/>
            <person name="Grigoriev I.V."/>
            <person name="Lindberg D.R."/>
            <person name="Seaver E.C."/>
            <person name="Weisblat D.A."/>
            <person name="Putnam N.H."/>
            <person name="Rokhsar D.S."/>
        </authorList>
    </citation>
    <scope>NUCLEOTIDE SEQUENCE</scope>
    <source>
        <strain evidence="5 7">I ESC-2004</strain>
    </source>
</reference>
<dbReference type="Gene3D" id="3.40.50.1820">
    <property type="entry name" value="alpha/beta hydrolase"/>
    <property type="match status" value="1"/>
</dbReference>
<dbReference type="Pfam" id="PF00135">
    <property type="entry name" value="COesterase"/>
    <property type="match status" value="1"/>
</dbReference>
<evidence type="ECO:0000313" key="7">
    <source>
        <dbReference type="Proteomes" id="UP000014760"/>
    </source>
</evidence>
<keyword evidence="7" id="KW-1185">Reference proteome</keyword>
<reference evidence="7" key="1">
    <citation type="submission" date="2012-12" db="EMBL/GenBank/DDBJ databases">
        <authorList>
            <person name="Hellsten U."/>
            <person name="Grimwood J."/>
            <person name="Chapman J.A."/>
            <person name="Shapiro H."/>
            <person name="Aerts A."/>
            <person name="Otillar R.P."/>
            <person name="Terry A.Y."/>
            <person name="Boore J.L."/>
            <person name="Simakov O."/>
            <person name="Marletaz F."/>
            <person name="Cho S.-J."/>
            <person name="Edsinger-Gonzales E."/>
            <person name="Havlak P."/>
            <person name="Kuo D.-H."/>
            <person name="Larsson T."/>
            <person name="Lv J."/>
            <person name="Arendt D."/>
            <person name="Savage R."/>
            <person name="Osoegawa K."/>
            <person name="de Jong P."/>
            <person name="Lindberg D.R."/>
            <person name="Seaver E.C."/>
            <person name="Weisblat D.A."/>
            <person name="Putnam N.H."/>
            <person name="Grigoriev I.V."/>
            <person name="Rokhsar D.S."/>
        </authorList>
    </citation>
    <scope>NUCLEOTIDE SEQUENCE</scope>
    <source>
        <strain evidence="7">I ESC-2004</strain>
    </source>
</reference>
<keyword evidence="2 3" id="KW-0378">Hydrolase</keyword>
<sequence length="228" mass="25466">MKGTDSRDVYRFLGVRYGEFTQRFQAPQPMEEWEGNRDAKQYGAICPQDFSLAAEIMPFKPPKNVSEDCLFLNIWSPSLKMNGNLPVMVFIYGGAFSYGYSNLYSGLALTTFHDIIFISINYRLGAFGFLSTGDSAASGNWGLKDQIEALKWIQKYIHVFGGDPSNVTIVGESAGAMSVHYLTLSPLTKGLFKRAVSQSGSAFCPGFLLKQDSAKNYLHKKMRKFIGW</sequence>
<dbReference type="GO" id="GO:0016787">
    <property type="term" value="F:hydrolase activity"/>
    <property type="evidence" value="ECO:0007669"/>
    <property type="project" value="UniProtKB-KW"/>
</dbReference>
<evidence type="ECO:0000259" key="4">
    <source>
        <dbReference type="Pfam" id="PF00135"/>
    </source>
</evidence>
<dbReference type="InterPro" id="IPR050309">
    <property type="entry name" value="Type-B_Carboxylest/Lipase"/>
</dbReference>
<evidence type="ECO:0000256" key="3">
    <source>
        <dbReference type="RuleBase" id="RU361235"/>
    </source>
</evidence>
<dbReference type="OrthoDB" id="408631at2759"/>
<reference evidence="6" key="3">
    <citation type="submission" date="2015-06" db="UniProtKB">
        <authorList>
            <consortium name="EnsemblMetazoa"/>
        </authorList>
    </citation>
    <scope>IDENTIFICATION</scope>
</reference>
<dbReference type="AlphaFoldDB" id="R7VB02"/>
<accession>R7VB02</accession>
<dbReference type="EMBL" id="AMQN01017897">
    <property type="status" value="NOT_ANNOTATED_CDS"/>
    <property type="molecule type" value="Genomic_DNA"/>
</dbReference>
<dbReference type="PROSITE" id="PS00122">
    <property type="entry name" value="CARBOXYLESTERASE_B_1"/>
    <property type="match status" value="1"/>
</dbReference>
<dbReference type="InterPro" id="IPR029058">
    <property type="entry name" value="AB_hydrolase_fold"/>
</dbReference>
<dbReference type="PANTHER" id="PTHR11559">
    <property type="entry name" value="CARBOXYLESTERASE"/>
    <property type="match status" value="1"/>
</dbReference>
<protein>
    <recommendedName>
        <fullName evidence="3">Carboxylic ester hydrolase</fullName>
        <ecNumber evidence="3">3.1.1.-</ecNumber>
    </recommendedName>
</protein>
<proteinExistence type="inferred from homology"/>
<dbReference type="STRING" id="283909.R7VB02"/>
<dbReference type="EC" id="3.1.1.-" evidence="3"/>
<dbReference type="InterPro" id="IPR019819">
    <property type="entry name" value="Carboxylesterase_B_CS"/>
</dbReference>
<organism evidence="5">
    <name type="scientific">Capitella teleta</name>
    <name type="common">Polychaete worm</name>
    <dbReference type="NCBI Taxonomy" id="283909"/>
    <lineage>
        <taxon>Eukaryota</taxon>
        <taxon>Metazoa</taxon>
        <taxon>Spiralia</taxon>
        <taxon>Lophotrochozoa</taxon>
        <taxon>Annelida</taxon>
        <taxon>Polychaeta</taxon>
        <taxon>Sedentaria</taxon>
        <taxon>Scolecida</taxon>
        <taxon>Capitellidae</taxon>
        <taxon>Capitella</taxon>
    </lineage>
</organism>
<dbReference type="OMA" id="HYLLMAP"/>
<evidence type="ECO:0000256" key="2">
    <source>
        <dbReference type="ARBA" id="ARBA00022801"/>
    </source>
</evidence>
<dbReference type="SUPFAM" id="SSF53474">
    <property type="entry name" value="alpha/beta-Hydrolases"/>
    <property type="match status" value="1"/>
</dbReference>
<dbReference type="InterPro" id="IPR019826">
    <property type="entry name" value="Carboxylesterase_B_AS"/>
</dbReference>
<dbReference type="Proteomes" id="UP000014760">
    <property type="component" value="Unassembled WGS sequence"/>
</dbReference>
<dbReference type="HOGENOM" id="CLU_006586_4_2_1"/>
<comment type="similarity">
    <text evidence="1 3">Belongs to the type-B carboxylesterase/lipase family.</text>
</comment>
<feature type="domain" description="Carboxylesterase type B" evidence="4">
    <location>
        <begin position="5"/>
        <end position="215"/>
    </location>
</feature>
<dbReference type="EMBL" id="KB293639">
    <property type="protein sequence ID" value="ELU15692.1"/>
    <property type="molecule type" value="Genomic_DNA"/>
</dbReference>
<dbReference type="PROSITE" id="PS00941">
    <property type="entry name" value="CARBOXYLESTERASE_B_2"/>
    <property type="match status" value="1"/>
</dbReference>
<evidence type="ECO:0000313" key="5">
    <source>
        <dbReference type="EMBL" id="ELU15692.1"/>
    </source>
</evidence>
<dbReference type="EnsemblMetazoa" id="CapteT125790">
    <property type="protein sequence ID" value="CapteP125790"/>
    <property type="gene ID" value="CapteG125790"/>
</dbReference>
<gene>
    <name evidence="5" type="ORF">CAPTEDRAFT_125790</name>
</gene>
<evidence type="ECO:0000313" key="6">
    <source>
        <dbReference type="EnsemblMetazoa" id="CapteP125790"/>
    </source>
</evidence>
<evidence type="ECO:0000256" key="1">
    <source>
        <dbReference type="ARBA" id="ARBA00005964"/>
    </source>
</evidence>